<keyword evidence="8 27" id="KW-0813">Transport</keyword>
<dbReference type="Proteomes" id="UP000823612">
    <property type="component" value="Unassembled WGS sequence"/>
</dbReference>
<keyword evidence="23 27" id="KW-0739">Sodium transport</keyword>
<dbReference type="PROSITE" id="PS51085">
    <property type="entry name" value="2FE2S_FER_2"/>
    <property type="match status" value="1"/>
</dbReference>
<dbReference type="PROSITE" id="PS51384">
    <property type="entry name" value="FAD_FR"/>
    <property type="match status" value="1"/>
</dbReference>
<evidence type="ECO:0000256" key="20">
    <source>
        <dbReference type="ARBA" id="ARBA00023065"/>
    </source>
</evidence>
<dbReference type="GO" id="GO:0051537">
    <property type="term" value="F:2 iron, 2 sulfur cluster binding"/>
    <property type="evidence" value="ECO:0007669"/>
    <property type="project" value="UniProtKB-KW"/>
</dbReference>
<keyword evidence="13 27" id="KW-0479">Metal-binding</keyword>
<dbReference type="EMBL" id="JADIMZ010000140">
    <property type="protein sequence ID" value="MBO8433473.1"/>
    <property type="molecule type" value="Genomic_DNA"/>
</dbReference>
<keyword evidence="16 27" id="KW-0408">Iron</keyword>
<evidence type="ECO:0000256" key="18">
    <source>
        <dbReference type="ARBA" id="ARBA00023027"/>
    </source>
</evidence>
<evidence type="ECO:0000256" key="4">
    <source>
        <dbReference type="ARBA" id="ARBA00005570"/>
    </source>
</evidence>
<evidence type="ECO:0000256" key="25">
    <source>
        <dbReference type="ARBA" id="ARBA00030787"/>
    </source>
</evidence>
<comment type="catalytic activity">
    <reaction evidence="26 27">
        <text>a ubiquinone + n Na(+)(in) + NADH + H(+) = a ubiquinol + n Na(+)(out) + NAD(+)</text>
        <dbReference type="Rhea" id="RHEA:47748"/>
        <dbReference type="Rhea" id="RHEA-COMP:9565"/>
        <dbReference type="Rhea" id="RHEA-COMP:9566"/>
        <dbReference type="ChEBI" id="CHEBI:15378"/>
        <dbReference type="ChEBI" id="CHEBI:16389"/>
        <dbReference type="ChEBI" id="CHEBI:17976"/>
        <dbReference type="ChEBI" id="CHEBI:29101"/>
        <dbReference type="ChEBI" id="CHEBI:57540"/>
        <dbReference type="ChEBI" id="CHEBI:57945"/>
        <dbReference type="EC" id="7.2.1.1"/>
    </reaction>
</comment>
<feature type="domain" description="FAD-binding FR-type" evidence="29">
    <location>
        <begin position="132"/>
        <end position="277"/>
    </location>
</feature>
<organism evidence="30 31">
    <name type="scientific">Candidatus Pullibacteroides excrementavium</name>
    <dbReference type="NCBI Taxonomy" id="2840905"/>
    <lineage>
        <taxon>Bacteria</taxon>
        <taxon>Pseudomonadati</taxon>
        <taxon>Bacteroidota</taxon>
        <taxon>Bacteroidia</taxon>
        <taxon>Bacteroidales</taxon>
        <taxon>Candidatus Pullibacteroides</taxon>
    </lineage>
</organism>
<evidence type="ECO:0000256" key="13">
    <source>
        <dbReference type="ARBA" id="ARBA00022723"/>
    </source>
</evidence>
<keyword evidence="12 27" id="KW-0001">2Fe-2S</keyword>
<dbReference type="SUPFAM" id="SSF52343">
    <property type="entry name" value="Ferredoxin reductase-like, C-terminal NADP-linked domain"/>
    <property type="match status" value="1"/>
</dbReference>
<evidence type="ECO:0000256" key="26">
    <source>
        <dbReference type="ARBA" id="ARBA00048891"/>
    </source>
</evidence>
<keyword evidence="17 27" id="KW-0411">Iron-sulfur</keyword>
<comment type="cofactor">
    <cofactor evidence="1 27">
        <name>FAD</name>
        <dbReference type="ChEBI" id="CHEBI:57692"/>
    </cofactor>
</comment>
<dbReference type="InterPro" id="IPR012675">
    <property type="entry name" value="Beta-grasp_dom_sf"/>
</dbReference>
<feature type="domain" description="2Fe-2S ferredoxin-type" evidence="28">
    <location>
        <begin position="37"/>
        <end position="129"/>
    </location>
</feature>
<evidence type="ECO:0000256" key="2">
    <source>
        <dbReference type="ARBA" id="ARBA00002972"/>
    </source>
</evidence>
<protein>
    <recommendedName>
        <fullName evidence="7 27">Na(+)-translocating NADH-quinone reductase subunit F</fullName>
        <shortName evidence="27">Na(+)-NQR subunit F</shortName>
        <shortName evidence="27">Na(+)-translocating NQR subunit F</shortName>
        <ecNumber evidence="6 27">7.2.1.1</ecNumber>
    </recommendedName>
    <alternativeName>
        <fullName evidence="25 27">NQR complex subunit F</fullName>
    </alternativeName>
    <alternativeName>
        <fullName evidence="24 27">NQR-1 subunit F</fullName>
    </alternativeName>
</protein>
<gene>
    <name evidence="27" type="primary">nqrF</name>
    <name evidence="30" type="ORF">IAB08_09325</name>
</gene>
<keyword evidence="27" id="KW-1133">Transmembrane helix</keyword>
<feature type="binding site" evidence="27">
    <location>
        <position position="72"/>
    </location>
    <ligand>
        <name>[2Fe-2S] cluster</name>
        <dbReference type="ChEBI" id="CHEBI:190135"/>
    </ligand>
</feature>
<dbReference type="Pfam" id="PF00970">
    <property type="entry name" value="FAD_binding_6"/>
    <property type="match status" value="1"/>
</dbReference>
<comment type="function">
    <text evidence="2 27">NQR complex catalyzes the reduction of ubiquinone-1 to ubiquinol by two successive reactions, coupled with the transport of Na(+) ions from the cytoplasm to the periplasm. The first step is catalyzed by NqrF, which accepts electrons from NADH and reduces ubiquinone-1 to ubisemiquinone by a one-electron transfer pathway.</text>
</comment>
<evidence type="ECO:0000256" key="1">
    <source>
        <dbReference type="ARBA" id="ARBA00001974"/>
    </source>
</evidence>
<dbReference type="SUPFAM" id="SSF63380">
    <property type="entry name" value="Riboflavin synthase domain-like"/>
    <property type="match status" value="1"/>
</dbReference>
<evidence type="ECO:0000256" key="19">
    <source>
        <dbReference type="ARBA" id="ARBA00023053"/>
    </source>
</evidence>
<comment type="caution">
    <text evidence="30">The sequence shown here is derived from an EMBL/GenBank/DDBJ whole genome shotgun (WGS) entry which is preliminary data.</text>
</comment>
<comment type="subunit">
    <text evidence="5 27">Composed of six subunits; NqrA, NqrB, NqrC, NqrD, NqrE and NqrF.</text>
</comment>
<evidence type="ECO:0000256" key="6">
    <source>
        <dbReference type="ARBA" id="ARBA00013099"/>
    </source>
</evidence>
<dbReference type="GO" id="GO:0006814">
    <property type="term" value="P:sodium ion transport"/>
    <property type="evidence" value="ECO:0007669"/>
    <property type="project" value="UniProtKB-UniRule"/>
</dbReference>
<dbReference type="PANTHER" id="PTHR43644">
    <property type="entry name" value="NA(+)-TRANSLOCATING NADH-QUINONE REDUCTASE SUBUNIT"/>
    <property type="match status" value="1"/>
</dbReference>
<reference evidence="30" key="2">
    <citation type="journal article" date="2021" name="PeerJ">
        <title>Extensive microbial diversity within the chicken gut microbiome revealed by metagenomics and culture.</title>
        <authorList>
            <person name="Gilroy R."/>
            <person name="Ravi A."/>
            <person name="Getino M."/>
            <person name="Pursley I."/>
            <person name="Horton D.L."/>
            <person name="Alikhan N.F."/>
            <person name="Baker D."/>
            <person name="Gharbi K."/>
            <person name="Hall N."/>
            <person name="Watson M."/>
            <person name="Adriaenssens E.M."/>
            <person name="Foster-Nyarko E."/>
            <person name="Jarju S."/>
            <person name="Secka A."/>
            <person name="Antonio M."/>
            <person name="Oren A."/>
            <person name="Chaudhuri R.R."/>
            <person name="La Ragione R."/>
            <person name="Hildebrand F."/>
            <person name="Pallen M.J."/>
        </authorList>
    </citation>
    <scope>NUCLEOTIDE SEQUENCE</scope>
    <source>
        <strain evidence="30">2889</strain>
    </source>
</reference>
<evidence type="ECO:0000256" key="24">
    <source>
        <dbReference type="ARBA" id="ARBA00030032"/>
    </source>
</evidence>
<evidence type="ECO:0000256" key="12">
    <source>
        <dbReference type="ARBA" id="ARBA00022714"/>
    </source>
</evidence>
<name>A0A9D9DTX2_9BACT</name>
<evidence type="ECO:0000259" key="28">
    <source>
        <dbReference type="PROSITE" id="PS51085"/>
    </source>
</evidence>
<keyword evidence="20 27" id="KW-0406">Ion transport</keyword>
<feature type="transmembrane region" description="Helical" evidence="27">
    <location>
        <begin position="6"/>
        <end position="29"/>
    </location>
</feature>
<dbReference type="CDD" id="cd00207">
    <property type="entry name" value="fer2"/>
    <property type="match status" value="1"/>
</dbReference>
<dbReference type="InterPro" id="IPR039261">
    <property type="entry name" value="FNR_nucleotide-bd"/>
</dbReference>
<dbReference type="AlphaFoldDB" id="A0A9D9DTX2"/>
<dbReference type="CDD" id="cd06188">
    <property type="entry name" value="NADH_quinone_reductase"/>
    <property type="match status" value="1"/>
</dbReference>
<keyword evidence="10" id="KW-0997">Cell inner membrane</keyword>
<evidence type="ECO:0000256" key="11">
    <source>
        <dbReference type="ARBA" id="ARBA00022630"/>
    </source>
</evidence>
<reference evidence="30" key="1">
    <citation type="submission" date="2020-10" db="EMBL/GenBank/DDBJ databases">
        <authorList>
            <person name="Gilroy R."/>
        </authorList>
    </citation>
    <scope>NUCLEOTIDE SEQUENCE</scope>
    <source>
        <strain evidence="30">2889</strain>
    </source>
</reference>
<evidence type="ECO:0000256" key="16">
    <source>
        <dbReference type="ARBA" id="ARBA00023004"/>
    </source>
</evidence>
<evidence type="ECO:0000256" key="23">
    <source>
        <dbReference type="ARBA" id="ARBA00023201"/>
    </source>
</evidence>
<evidence type="ECO:0000259" key="29">
    <source>
        <dbReference type="PROSITE" id="PS51384"/>
    </source>
</evidence>
<proteinExistence type="inferred from homology"/>
<evidence type="ECO:0000256" key="8">
    <source>
        <dbReference type="ARBA" id="ARBA00022448"/>
    </source>
</evidence>
<dbReference type="SUPFAM" id="SSF54292">
    <property type="entry name" value="2Fe-2S ferredoxin-like"/>
    <property type="match status" value="1"/>
</dbReference>
<dbReference type="HAMAP" id="MF_00430">
    <property type="entry name" value="NqrF"/>
    <property type="match status" value="1"/>
</dbReference>
<evidence type="ECO:0000256" key="27">
    <source>
        <dbReference type="HAMAP-Rule" id="MF_00430"/>
    </source>
</evidence>
<keyword evidence="27" id="KW-0812">Transmembrane</keyword>
<dbReference type="Pfam" id="PF00175">
    <property type="entry name" value="NAD_binding_1"/>
    <property type="match status" value="1"/>
</dbReference>
<sequence>MISTWSIVLTSAVVFLVVMLILVAVLLFARAKLSPQGKVKVTINGEKTLEVDAGNSLLSTLASQKIYLPSACGGKGSCGLCRCRVEEGGGSILPSEKGFFSYREQHDNWRLSCQVKVKNDLSIRIPPEVFGVKKWECEVVSSHNVATFIREFVVKLPEGENLNFRAGGYIQIDVPACTVEYKDIEVEPQYRGDWERMKMFDLVMKNPEPCFRAYSMANHPAEGNRIMLNVRIATPPFDRKKGGFMKVNPGICSSYIYSLKPGDKITISGPYGEFFVQDTEREMMFIGGGAGMAPMRSQIFDEFMTKRTHRKASFWYGGRSLKELFYIDDFEKIQKEFPNFSFHVALSEPLPEDNWKGYTGFIHQVIYDNYLKNHPEPEEIEYYLCGPKPMTEAAVKMLDSLGVPAEMIRYDNFGN</sequence>
<dbReference type="PIRSF" id="PIRSF000044">
    <property type="entry name" value="Cis_Diol_DH_RD"/>
    <property type="match status" value="1"/>
</dbReference>
<dbReference type="GO" id="GO:0005886">
    <property type="term" value="C:plasma membrane"/>
    <property type="evidence" value="ECO:0007669"/>
    <property type="project" value="UniProtKB-SubCell"/>
</dbReference>
<dbReference type="GO" id="GO:0046872">
    <property type="term" value="F:metal ion binding"/>
    <property type="evidence" value="ECO:0007669"/>
    <property type="project" value="UniProtKB-KW"/>
</dbReference>
<dbReference type="Pfam" id="PF00111">
    <property type="entry name" value="Fer2"/>
    <property type="match status" value="1"/>
</dbReference>
<evidence type="ECO:0000256" key="7">
    <source>
        <dbReference type="ARBA" id="ARBA00019729"/>
    </source>
</evidence>
<keyword evidence="15 27" id="KW-1278">Translocase</keyword>
<evidence type="ECO:0000256" key="3">
    <source>
        <dbReference type="ARBA" id="ARBA00004533"/>
    </source>
</evidence>
<feature type="binding site" evidence="27">
    <location>
        <position position="113"/>
    </location>
    <ligand>
        <name>[2Fe-2S] cluster</name>
        <dbReference type="ChEBI" id="CHEBI:190135"/>
    </ligand>
</feature>
<evidence type="ECO:0000256" key="5">
    <source>
        <dbReference type="ARBA" id="ARBA00011309"/>
    </source>
</evidence>
<keyword evidence="22 27" id="KW-0472">Membrane</keyword>
<comment type="similarity">
    <text evidence="4 27">Belongs to the NqrF family.</text>
</comment>
<dbReference type="InterPro" id="IPR036010">
    <property type="entry name" value="2Fe-2S_ferredoxin-like_sf"/>
</dbReference>
<dbReference type="InterPro" id="IPR001041">
    <property type="entry name" value="2Fe-2S_ferredoxin-type"/>
</dbReference>
<keyword evidence="11 27" id="KW-0285">Flavoprotein</keyword>
<feature type="binding site" evidence="27">
    <location>
        <position position="78"/>
    </location>
    <ligand>
        <name>[2Fe-2S] cluster</name>
        <dbReference type="ChEBI" id="CHEBI:190135"/>
    </ligand>
</feature>
<comment type="subcellular location">
    <subcellularLocation>
        <location evidence="3">Cell inner membrane</location>
    </subcellularLocation>
    <subcellularLocation>
        <location evidence="27">Cell membrane</location>
        <topology evidence="27">Single-pass membrane protein</topology>
    </subcellularLocation>
</comment>
<evidence type="ECO:0000256" key="21">
    <source>
        <dbReference type="ARBA" id="ARBA00023075"/>
    </source>
</evidence>
<dbReference type="Gene3D" id="3.40.50.80">
    <property type="entry name" value="Nucleotide-binding domain of ferredoxin-NADP reductase (FNR) module"/>
    <property type="match status" value="1"/>
</dbReference>
<feature type="binding site" evidence="27">
    <location>
        <position position="81"/>
    </location>
    <ligand>
        <name>[2Fe-2S] cluster</name>
        <dbReference type="ChEBI" id="CHEBI:190135"/>
    </ligand>
</feature>
<evidence type="ECO:0000313" key="31">
    <source>
        <dbReference type="Proteomes" id="UP000823612"/>
    </source>
</evidence>
<evidence type="ECO:0000256" key="14">
    <source>
        <dbReference type="ARBA" id="ARBA00022827"/>
    </source>
</evidence>
<dbReference type="Gene3D" id="3.10.20.30">
    <property type="match status" value="1"/>
</dbReference>
<comment type="cofactor">
    <cofactor evidence="27">
        <name>[2Fe-2S] cluster</name>
        <dbReference type="ChEBI" id="CHEBI:190135"/>
    </cofactor>
    <text evidence="27">Binds 1 [2Fe-2S] cluster.</text>
</comment>
<accession>A0A9D9DTX2</accession>
<evidence type="ECO:0000256" key="10">
    <source>
        <dbReference type="ARBA" id="ARBA00022519"/>
    </source>
</evidence>
<dbReference type="InterPro" id="IPR010205">
    <property type="entry name" value="NqrF"/>
</dbReference>
<evidence type="ECO:0000256" key="22">
    <source>
        <dbReference type="ARBA" id="ARBA00023136"/>
    </source>
</evidence>
<dbReference type="InterPro" id="IPR017938">
    <property type="entry name" value="Riboflavin_synthase-like_b-brl"/>
</dbReference>
<dbReference type="InterPro" id="IPR008333">
    <property type="entry name" value="Cbr1-like_FAD-bd_dom"/>
</dbReference>
<dbReference type="Gene3D" id="2.40.30.10">
    <property type="entry name" value="Translation factors"/>
    <property type="match status" value="1"/>
</dbReference>
<keyword evidence="9 27" id="KW-1003">Cell membrane</keyword>
<evidence type="ECO:0000256" key="15">
    <source>
        <dbReference type="ARBA" id="ARBA00022967"/>
    </source>
</evidence>
<keyword evidence="18 27" id="KW-0520">NAD</keyword>
<keyword evidence="19 27" id="KW-0915">Sodium</keyword>
<dbReference type="EC" id="7.2.1.1" evidence="6 27"/>
<dbReference type="GO" id="GO:0009055">
    <property type="term" value="F:electron transfer activity"/>
    <property type="evidence" value="ECO:0007669"/>
    <property type="project" value="UniProtKB-UniRule"/>
</dbReference>
<evidence type="ECO:0000313" key="30">
    <source>
        <dbReference type="EMBL" id="MBO8433473.1"/>
    </source>
</evidence>
<dbReference type="InterPro" id="IPR017927">
    <property type="entry name" value="FAD-bd_FR_type"/>
</dbReference>
<dbReference type="FunFam" id="3.40.50.80:FF:000014">
    <property type="entry name" value="Na(+)-translocating NADH-quinone reductase subunit F"/>
    <property type="match status" value="1"/>
</dbReference>
<dbReference type="PANTHER" id="PTHR43644:SF1">
    <property type="entry name" value="NAD(P)H-FLAVIN REDUCTASE"/>
    <property type="match status" value="1"/>
</dbReference>
<evidence type="ECO:0000256" key="17">
    <source>
        <dbReference type="ARBA" id="ARBA00023014"/>
    </source>
</evidence>
<keyword evidence="14 27" id="KW-0274">FAD</keyword>
<dbReference type="NCBIfam" id="TIGR01941">
    <property type="entry name" value="nqrF"/>
    <property type="match status" value="1"/>
</dbReference>
<evidence type="ECO:0000256" key="9">
    <source>
        <dbReference type="ARBA" id="ARBA00022475"/>
    </source>
</evidence>
<keyword evidence="21 27" id="KW-0830">Ubiquinone</keyword>
<dbReference type="GO" id="GO:0016655">
    <property type="term" value="F:oxidoreductase activity, acting on NAD(P)H, quinone or similar compound as acceptor"/>
    <property type="evidence" value="ECO:0007669"/>
    <property type="project" value="InterPro"/>
</dbReference>
<dbReference type="InterPro" id="IPR001433">
    <property type="entry name" value="OxRdtase_FAD/NAD-bd"/>
</dbReference>